<reference evidence="1" key="1">
    <citation type="submission" date="2022-11" db="EMBL/GenBank/DDBJ databases">
        <authorList>
            <person name="Petersen C."/>
        </authorList>
    </citation>
    <scope>NUCLEOTIDE SEQUENCE</scope>
    <source>
        <strain evidence="1">IBT 19713</strain>
    </source>
</reference>
<comment type="caution">
    <text evidence="1">The sequence shown here is derived from an EMBL/GenBank/DDBJ whole genome shotgun (WGS) entry which is preliminary data.</text>
</comment>
<dbReference type="RefSeq" id="XP_058330203.1">
    <property type="nucleotide sequence ID" value="XM_058474463.1"/>
</dbReference>
<reference evidence="1" key="2">
    <citation type="journal article" date="2023" name="IMA Fungus">
        <title>Comparative genomic study of the Penicillium genus elucidates a diverse pangenome and 15 lateral gene transfer events.</title>
        <authorList>
            <person name="Petersen C."/>
            <person name="Sorensen T."/>
            <person name="Nielsen M.R."/>
            <person name="Sondergaard T.E."/>
            <person name="Sorensen J.L."/>
            <person name="Fitzpatrick D.A."/>
            <person name="Frisvad J.C."/>
            <person name="Nielsen K.L."/>
        </authorList>
    </citation>
    <scope>NUCLEOTIDE SEQUENCE</scope>
    <source>
        <strain evidence="1">IBT 19713</strain>
    </source>
</reference>
<dbReference type="GeneID" id="83201766"/>
<proteinExistence type="predicted"/>
<evidence type="ECO:0000313" key="1">
    <source>
        <dbReference type="EMBL" id="KAJ5232210.1"/>
    </source>
</evidence>
<dbReference type="Proteomes" id="UP001150941">
    <property type="component" value="Unassembled WGS sequence"/>
</dbReference>
<dbReference type="AlphaFoldDB" id="A0A9W9TMR7"/>
<accession>A0A9W9TMR7</accession>
<organism evidence="1 2">
    <name type="scientific">Penicillium chermesinum</name>
    <dbReference type="NCBI Taxonomy" id="63820"/>
    <lineage>
        <taxon>Eukaryota</taxon>
        <taxon>Fungi</taxon>
        <taxon>Dikarya</taxon>
        <taxon>Ascomycota</taxon>
        <taxon>Pezizomycotina</taxon>
        <taxon>Eurotiomycetes</taxon>
        <taxon>Eurotiomycetidae</taxon>
        <taxon>Eurotiales</taxon>
        <taxon>Aspergillaceae</taxon>
        <taxon>Penicillium</taxon>
    </lineage>
</organism>
<sequence length="71" mass="7785">MAGVLRVQELKVPPECLESPARLVPRMWLRARGGGLENSHKASRSEELVENILASVFPRWTTLGCAAVWGG</sequence>
<evidence type="ECO:0000313" key="2">
    <source>
        <dbReference type="Proteomes" id="UP001150941"/>
    </source>
</evidence>
<keyword evidence="2" id="KW-1185">Reference proteome</keyword>
<dbReference type="EMBL" id="JAPQKS010000004">
    <property type="protein sequence ID" value="KAJ5232210.1"/>
    <property type="molecule type" value="Genomic_DNA"/>
</dbReference>
<gene>
    <name evidence="1" type="ORF">N7468_005166</name>
</gene>
<protein>
    <submittedName>
        <fullName evidence="1">Uncharacterized protein</fullName>
    </submittedName>
</protein>
<name>A0A9W9TMR7_9EURO</name>